<feature type="region of interest" description="Disordered" evidence="5">
    <location>
        <begin position="174"/>
        <end position="376"/>
    </location>
</feature>
<dbReference type="Gene3D" id="6.10.140.2220">
    <property type="match status" value="1"/>
</dbReference>
<dbReference type="CDD" id="cd10536">
    <property type="entry name" value="SET_SMYD4"/>
    <property type="match status" value="1"/>
</dbReference>
<feature type="coiled-coil region" evidence="4">
    <location>
        <begin position="719"/>
        <end position="746"/>
    </location>
</feature>
<feature type="domain" description="SET" evidence="6">
    <location>
        <begin position="376"/>
        <end position="678"/>
    </location>
</feature>
<dbReference type="InterPro" id="IPR046341">
    <property type="entry name" value="SET_dom_sf"/>
</dbReference>
<evidence type="ECO:0000256" key="2">
    <source>
        <dbReference type="ARBA" id="ARBA00022679"/>
    </source>
</evidence>
<keyword evidence="2" id="KW-0808">Transferase</keyword>
<feature type="compositionally biased region" description="Low complexity" evidence="5">
    <location>
        <begin position="320"/>
        <end position="334"/>
    </location>
</feature>
<dbReference type="PANTHER" id="PTHR46165">
    <property type="entry name" value="SET AND MYND DOMAIN-CONTAINING PROTEIN 4"/>
    <property type="match status" value="1"/>
</dbReference>
<evidence type="ECO:0000259" key="6">
    <source>
        <dbReference type="PROSITE" id="PS50280"/>
    </source>
</evidence>
<reference evidence="7 8" key="1">
    <citation type="submission" date="2024-03" db="EMBL/GenBank/DDBJ databases">
        <title>Adaptation during the transition from Ophiocordyceps entomopathogen to insect associate is accompanied by gene loss and intensified selection.</title>
        <authorList>
            <person name="Ward C.M."/>
            <person name="Onetto C.A."/>
            <person name="Borneman A.R."/>
        </authorList>
    </citation>
    <scope>NUCLEOTIDE SEQUENCE [LARGE SCALE GENOMIC DNA]</scope>
    <source>
        <strain evidence="7">AWRI1</strain>
        <tissue evidence="7">Single Adult Female</tissue>
    </source>
</reference>
<dbReference type="GO" id="GO:0032259">
    <property type="term" value="P:methylation"/>
    <property type="evidence" value="ECO:0007669"/>
    <property type="project" value="UniProtKB-KW"/>
</dbReference>
<dbReference type="GO" id="GO:0005737">
    <property type="term" value="C:cytoplasm"/>
    <property type="evidence" value="ECO:0007669"/>
    <property type="project" value="TreeGrafter"/>
</dbReference>
<dbReference type="Proteomes" id="UP001367676">
    <property type="component" value="Unassembled WGS sequence"/>
</dbReference>
<organism evidence="7 8">
    <name type="scientific">Parthenolecanium corni</name>
    <dbReference type="NCBI Taxonomy" id="536013"/>
    <lineage>
        <taxon>Eukaryota</taxon>
        <taxon>Metazoa</taxon>
        <taxon>Ecdysozoa</taxon>
        <taxon>Arthropoda</taxon>
        <taxon>Hexapoda</taxon>
        <taxon>Insecta</taxon>
        <taxon>Pterygota</taxon>
        <taxon>Neoptera</taxon>
        <taxon>Paraneoptera</taxon>
        <taxon>Hemiptera</taxon>
        <taxon>Sternorrhyncha</taxon>
        <taxon>Coccoidea</taxon>
        <taxon>Coccidae</taxon>
        <taxon>Parthenolecanium</taxon>
    </lineage>
</organism>
<comment type="caution">
    <text evidence="7">The sequence shown here is derived from an EMBL/GenBank/DDBJ whole genome shotgun (WGS) entry which is preliminary data.</text>
</comment>
<keyword evidence="1" id="KW-0489">Methyltransferase</keyword>
<dbReference type="GO" id="GO:0008276">
    <property type="term" value="F:protein methyltransferase activity"/>
    <property type="evidence" value="ECO:0007669"/>
    <property type="project" value="UniProtKB-ARBA"/>
</dbReference>
<dbReference type="PROSITE" id="PS50280">
    <property type="entry name" value="SET"/>
    <property type="match status" value="1"/>
</dbReference>
<feature type="compositionally biased region" description="Basic residues" evidence="5">
    <location>
        <begin position="204"/>
        <end position="214"/>
    </location>
</feature>
<dbReference type="Gene3D" id="1.10.220.160">
    <property type="match status" value="1"/>
</dbReference>
<evidence type="ECO:0000256" key="3">
    <source>
        <dbReference type="ARBA" id="ARBA00022691"/>
    </source>
</evidence>
<dbReference type="InterPro" id="IPR044421">
    <property type="entry name" value="SMYD4_SET"/>
</dbReference>
<name>A0AAN9TGQ5_9HEMI</name>
<gene>
    <name evidence="7" type="ORF">V9T40_005348</name>
</gene>
<dbReference type="GO" id="GO:0008757">
    <property type="term" value="F:S-adenosylmethionine-dependent methyltransferase activity"/>
    <property type="evidence" value="ECO:0007669"/>
    <property type="project" value="UniProtKB-ARBA"/>
</dbReference>
<dbReference type="SUPFAM" id="SSF82199">
    <property type="entry name" value="SET domain"/>
    <property type="match status" value="1"/>
</dbReference>
<dbReference type="Pfam" id="PF00856">
    <property type="entry name" value="SET"/>
    <property type="match status" value="1"/>
</dbReference>
<dbReference type="AlphaFoldDB" id="A0AAN9TGQ5"/>
<protein>
    <recommendedName>
        <fullName evidence="6">SET domain-containing protein</fullName>
    </recommendedName>
</protein>
<feature type="compositionally biased region" description="Low complexity" evidence="5">
    <location>
        <begin position="301"/>
        <end position="313"/>
    </location>
</feature>
<proteinExistence type="predicted"/>
<dbReference type="PANTHER" id="PTHR46165:SF6">
    <property type="entry name" value="SET AND MYND DOMAIN-CONTAINING PROTEIN 4-LIKE PROTEIN"/>
    <property type="match status" value="1"/>
</dbReference>
<evidence type="ECO:0000256" key="1">
    <source>
        <dbReference type="ARBA" id="ARBA00022603"/>
    </source>
</evidence>
<sequence>MEHLQQIIDSFCDSLEMTMGGAILGSTGADLLMRSPEELIPIVYNLLAKAQRFPIIGVRVSKNREEAEEYFVLATNVSEIEDDVTAINYYTICIAVAVPDSPLLYLAYADRSASLYRLARFSACLMDVNRALKGAICLDPELICSLHERKRICIIELKKEKAIRREKEKVMPEFESEVVEKKAGEGKDDECHKKESTISEAEKKKLKRLRKLNARKQQSMAEMTAEGSRVEHDDSFSSSAADEPAEDATKKSSSSSSSAANQPRKGAVKKSSSSSSAADQPGKGATKTSSSSSIAADQPGKSTTKKSSSSSSSAADQPGKGATKKSPSSSSSAVDKPKKSASKKSSLKAESSADEIDEGMTSPDNDGKFPLPHIANPNELVPSASAKVKIDFSQTYGRHLIATEDIKPGEVLLVEHPFASVLMPHFYHTTCRYCFVRCEALISCPKCLLGTFCSEKCLSRAFDEFHRVECPILLTLMKLEIAGDAHLAIRLFLVATKQGANLKSMMQHLVFKSPLEIHLGPIKGQYFAEDYINVHNLMDNHGKLTALNLFRKCCEAVVLLFVLKHTTFFSKSEEDTSEVDMENLTEEEVYAGMLLLKFLLLSTCNSRSVVDMVEKPKAKAEDEEYYHLSQIGYALYPVHSLMNHSCDPNTFSVNHKDSIVCYAIQPIKKGDQIFTFYNWTYTRFDKMFRTNRLLFEYFFTCQCDACKFDWGQKLFYTNAKLKRISNKITEKELKEYERKFKMYTSKEGLRSSTQNDLDFLIDVVSVYSKCVKLPCQTHIEASECMTFILAKRGNTYENGEDFVLCKLAFSRGNRD</sequence>
<dbReference type="SUPFAM" id="SSF144232">
    <property type="entry name" value="HIT/MYND zinc finger-like"/>
    <property type="match status" value="1"/>
</dbReference>
<accession>A0AAN9TGQ5</accession>
<dbReference type="Gene3D" id="2.170.270.10">
    <property type="entry name" value="SET domain"/>
    <property type="match status" value="1"/>
</dbReference>
<dbReference type="GO" id="GO:0042826">
    <property type="term" value="F:histone deacetylase binding"/>
    <property type="evidence" value="ECO:0007669"/>
    <property type="project" value="TreeGrafter"/>
</dbReference>
<dbReference type="EMBL" id="JBBCAQ010000023">
    <property type="protein sequence ID" value="KAK7588103.1"/>
    <property type="molecule type" value="Genomic_DNA"/>
</dbReference>
<keyword evidence="8" id="KW-1185">Reference proteome</keyword>
<dbReference type="InterPro" id="IPR052097">
    <property type="entry name" value="SET-MYND_domain_protein"/>
</dbReference>
<dbReference type="GO" id="GO:0008170">
    <property type="term" value="F:N-methyltransferase activity"/>
    <property type="evidence" value="ECO:0007669"/>
    <property type="project" value="UniProtKB-ARBA"/>
</dbReference>
<dbReference type="GO" id="GO:0005634">
    <property type="term" value="C:nucleus"/>
    <property type="evidence" value="ECO:0007669"/>
    <property type="project" value="TreeGrafter"/>
</dbReference>
<keyword evidence="3" id="KW-0949">S-adenosyl-L-methionine</keyword>
<feature type="compositionally biased region" description="Basic and acidic residues" evidence="5">
    <location>
        <begin position="174"/>
        <end position="203"/>
    </location>
</feature>
<dbReference type="InterPro" id="IPR001214">
    <property type="entry name" value="SET_dom"/>
</dbReference>
<evidence type="ECO:0000313" key="7">
    <source>
        <dbReference type="EMBL" id="KAK7588103.1"/>
    </source>
</evidence>
<evidence type="ECO:0000256" key="4">
    <source>
        <dbReference type="SAM" id="Coils"/>
    </source>
</evidence>
<keyword evidence="4" id="KW-0175">Coiled coil</keyword>
<evidence type="ECO:0000313" key="8">
    <source>
        <dbReference type="Proteomes" id="UP001367676"/>
    </source>
</evidence>
<evidence type="ECO:0000256" key="5">
    <source>
        <dbReference type="SAM" id="MobiDB-lite"/>
    </source>
</evidence>